<dbReference type="PANTHER" id="PTHR46825">
    <property type="entry name" value="D-ALANYL-D-ALANINE-CARBOXYPEPTIDASE/ENDOPEPTIDASE AMPH"/>
    <property type="match status" value="1"/>
</dbReference>
<protein>
    <submittedName>
        <fullName evidence="4">Serine hydrolase domain-containing protein</fullName>
        <ecNumber evidence="4">3.-.-.-</ecNumber>
    </submittedName>
</protein>
<comment type="caution">
    <text evidence="4">The sequence shown here is derived from an EMBL/GenBank/DDBJ whole genome shotgun (WGS) entry which is preliminary data.</text>
</comment>
<reference evidence="5" key="1">
    <citation type="journal article" date="2019" name="Int. J. Syst. Evol. Microbiol.">
        <title>The Global Catalogue of Microorganisms (GCM) 10K type strain sequencing project: providing services to taxonomists for standard genome sequencing and annotation.</title>
        <authorList>
            <consortium name="The Broad Institute Genomics Platform"/>
            <consortium name="The Broad Institute Genome Sequencing Center for Infectious Disease"/>
            <person name="Wu L."/>
            <person name="Ma J."/>
        </authorList>
    </citation>
    <scope>NUCLEOTIDE SEQUENCE [LARGE SCALE GENOMIC DNA]</scope>
    <source>
        <strain evidence="5">JCM 3369</strain>
    </source>
</reference>
<dbReference type="InterPro" id="IPR012338">
    <property type="entry name" value="Beta-lactam/transpept-like"/>
</dbReference>
<name>A0ABW2CTD1_9ACTN</name>
<dbReference type="Proteomes" id="UP001596380">
    <property type="component" value="Unassembled WGS sequence"/>
</dbReference>
<dbReference type="Pfam" id="PF00144">
    <property type="entry name" value="Beta-lactamase"/>
    <property type="match status" value="1"/>
</dbReference>
<dbReference type="EMBL" id="JBHSXS010000028">
    <property type="protein sequence ID" value="MFC6884530.1"/>
    <property type="molecule type" value="Genomic_DNA"/>
</dbReference>
<dbReference type="InterPro" id="IPR050491">
    <property type="entry name" value="AmpC-like"/>
</dbReference>
<keyword evidence="2" id="KW-0732">Signal</keyword>
<evidence type="ECO:0000313" key="4">
    <source>
        <dbReference type="EMBL" id="MFC6884530.1"/>
    </source>
</evidence>
<evidence type="ECO:0000313" key="5">
    <source>
        <dbReference type="Proteomes" id="UP001596380"/>
    </source>
</evidence>
<feature type="domain" description="Beta-lactamase-related" evidence="3">
    <location>
        <begin position="47"/>
        <end position="377"/>
    </location>
</feature>
<evidence type="ECO:0000259" key="3">
    <source>
        <dbReference type="Pfam" id="PF00144"/>
    </source>
</evidence>
<keyword evidence="4" id="KW-0378">Hydrolase</keyword>
<accession>A0ABW2CTD1</accession>
<dbReference type="PANTHER" id="PTHR46825:SF7">
    <property type="entry name" value="D-ALANYL-D-ALANINE CARBOXYPEPTIDASE"/>
    <property type="match status" value="1"/>
</dbReference>
<feature type="signal peptide" evidence="2">
    <location>
        <begin position="1"/>
        <end position="26"/>
    </location>
</feature>
<dbReference type="EC" id="3.-.-.-" evidence="4"/>
<evidence type="ECO:0000256" key="2">
    <source>
        <dbReference type="SAM" id="SignalP"/>
    </source>
</evidence>
<evidence type="ECO:0000256" key="1">
    <source>
        <dbReference type="SAM" id="MobiDB-lite"/>
    </source>
</evidence>
<feature type="region of interest" description="Disordered" evidence="1">
    <location>
        <begin position="234"/>
        <end position="254"/>
    </location>
</feature>
<keyword evidence="5" id="KW-1185">Reference proteome</keyword>
<proteinExistence type="predicted"/>
<dbReference type="InterPro" id="IPR001466">
    <property type="entry name" value="Beta-lactam-related"/>
</dbReference>
<dbReference type="Gene3D" id="3.40.710.10">
    <property type="entry name" value="DD-peptidase/beta-lactamase superfamily"/>
    <property type="match status" value="1"/>
</dbReference>
<organism evidence="4 5">
    <name type="scientific">Actinomadura yumaensis</name>
    <dbReference type="NCBI Taxonomy" id="111807"/>
    <lineage>
        <taxon>Bacteria</taxon>
        <taxon>Bacillati</taxon>
        <taxon>Actinomycetota</taxon>
        <taxon>Actinomycetes</taxon>
        <taxon>Streptosporangiales</taxon>
        <taxon>Thermomonosporaceae</taxon>
        <taxon>Actinomadura</taxon>
    </lineage>
</organism>
<gene>
    <name evidence="4" type="ORF">ACFQKB_32550</name>
</gene>
<dbReference type="GO" id="GO:0016787">
    <property type="term" value="F:hydrolase activity"/>
    <property type="evidence" value="ECO:0007669"/>
    <property type="project" value="UniProtKB-KW"/>
</dbReference>
<sequence length="384" mass="40456">MIKHKRALQGALALAVAAGATATATAAGSAAAASAHAGDEARLRAILQRLTTVDGGPGALVEVRNRRGSSVLTSGVADVRSHAPVPRDSRFRIGSMTKSFTATLVLQQVAKRRVALDAPVERYLPGVVRGPGGDGRKITVRHLLQQTSGLPDYLSYIKPQDVLKNPLVHYEARDLLKTALAHEPTFEEPGKGWSYSNTNYLLAGMLIEKVTRNTYGEEVKKRIIKPLNLSETSVPGDKTTIPGPHPRGYARPGKDAPLIDVTAVNPTIGGSAGGIISSGTDLNKFFGALVGGKLLHRPELRQMMKTRSTGSTDGRAYGLGLESFPLPCGGLYWGHTGDFIGFETAAGATVNGKQVAVMVNLGPGGPDAQSDDIKAAVQTALCDR</sequence>
<dbReference type="SUPFAM" id="SSF56601">
    <property type="entry name" value="beta-lactamase/transpeptidase-like"/>
    <property type="match status" value="1"/>
</dbReference>
<dbReference type="RefSeq" id="WP_160820216.1">
    <property type="nucleotide sequence ID" value="NZ_JBHSXS010000028.1"/>
</dbReference>
<feature type="chain" id="PRO_5046557650" evidence="2">
    <location>
        <begin position="27"/>
        <end position="384"/>
    </location>
</feature>